<evidence type="ECO:0008006" key="4">
    <source>
        <dbReference type="Google" id="ProtNLM"/>
    </source>
</evidence>
<evidence type="ECO:0000256" key="1">
    <source>
        <dbReference type="SAM" id="SignalP"/>
    </source>
</evidence>
<evidence type="ECO:0000313" key="3">
    <source>
        <dbReference type="Proteomes" id="UP000027073"/>
    </source>
</evidence>
<sequence>MFSPSVLALVALSFFTTIAVSAPTSPDAATLLKNGQEAQGLNFAFRTLSANDDCTSGDTGCILGASAQCVDGKWDITNCPSQTRCYALPSFTGEGTVVACTSERNARSFIDASGAEGGIAVAPSNSTNSANSTASASSTVSSSIARATAAISKSVDESPKTVTVTFFPSSSSSSPAIAISTDLPAQTITVAPAAASSLVASITANTAFSVVSVIQPSGAAFPADAPNAKPAATTIKLTAAALPVQTTGAVVAANNANAYGY</sequence>
<dbReference type="EMBL" id="KL198014">
    <property type="protein sequence ID" value="KDQ22401.1"/>
    <property type="molecule type" value="Genomic_DNA"/>
</dbReference>
<feature type="signal peptide" evidence="1">
    <location>
        <begin position="1"/>
        <end position="21"/>
    </location>
</feature>
<dbReference type="OrthoDB" id="2802667at2759"/>
<dbReference type="InParanoid" id="A0A067NF78"/>
<feature type="chain" id="PRO_5001642138" description="Carbohydrate-binding module family 19 domain-containing protein" evidence="1">
    <location>
        <begin position="22"/>
        <end position="261"/>
    </location>
</feature>
<gene>
    <name evidence="2" type="ORF">PLEOSDRAFT_1072880</name>
</gene>
<reference evidence="3" key="1">
    <citation type="journal article" date="2014" name="Proc. Natl. Acad. Sci. U.S.A.">
        <title>Extensive sampling of basidiomycete genomes demonstrates inadequacy of the white-rot/brown-rot paradigm for wood decay fungi.</title>
        <authorList>
            <person name="Riley R."/>
            <person name="Salamov A.A."/>
            <person name="Brown D.W."/>
            <person name="Nagy L.G."/>
            <person name="Floudas D."/>
            <person name="Held B.W."/>
            <person name="Levasseur A."/>
            <person name="Lombard V."/>
            <person name="Morin E."/>
            <person name="Otillar R."/>
            <person name="Lindquist E.A."/>
            <person name="Sun H."/>
            <person name="LaButti K.M."/>
            <person name="Schmutz J."/>
            <person name="Jabbour D."/>
            <person name="Luo H."/>
            <person name="Baker S.E."/>
            <person name="Pisabarro A.G."/>
            <person name="Walton J.D."/>
            <person name="Blanchette R.A."/>
            <person name="Henrissat B."/>
            <person name="Martin F."/>
            <person name="Cullen D."/>
            <person name="Hibbett D.S."/>
            <person name="Grigoriev I.V."/>
        </authorList>
    </citation>
    <scope>NUCLEOTIDE SEQUENCE [LARGE SCALE GENOMIC DNA]</scope>
    <source>
        <strain evidence="3">PC15</strain>
    </source>
</reference>
<dbReference type="VEuPathDB" id="FungiDB:PLEOSDRAFT_1072880"/>
<evidence type="ECO:0000313" key="2">
    <source>
        <dbReference type="EMBL" id="KDQ22401.1"/>
    </source>
</evidence>
<dbReference type="Proteomes" id="UP000027073">
    <property type="component" value="Unassembled WGS sequence"/>
</dbReference>
<accession>A0A067NF78</accession>
<dbReference type="HOGENOM" id="CLU_082173_0_0_1"/>
<name>A0A067NF78_PLEO1</name>
<dbReference type="AlphaFoldDB" id="A0A067NF78"/>
<organism evidence="2 3">
    <name type="scientific">Pleurotus ostreatus (strain PC15)</name>
    <name type="common">Oyster mushroom</name>
    <dbReference type="NCBI Taxonomy" id="1137138"/>
    <lineage>
        <taxon>Eukaryota</taxon>
        <taxon>Fungi</taxon>
        <taxon>Dikarya</taxon>
        <taxon>Basidiomycota</taxon>
        <taxon>Agaricomycotina</taxon>
        <taxon>Agaricomycetes</taxon>
        <taxon>Agaricomycetidae</taxon>
        <taxon>Agaricales</taxon>
        <taxon>Pleurotineae</taxon>
        <taxon>Pleurotaceae</taxon>
        <taxon>Pleurotus</taxon>
    </lineage>
</organism>
<protein>
    <recommendedName>
        <fullName evidence="4">Carbohydrate-binding module family 19 domain-containing protein</fullName>
    </recommendedName>
</protein>
<keyword evidence="1" id="KW-0732">Signal</keyword>
<proteinExistence type="predicted"/>